<evidence type="ECO:0000259" key="5">
    <source>
        <dbReference type="PROSITE" id="PS50931"/>
    </source>
</evidence>
<keyword evidence="7" id="KW-1185">Reference proteome</keyword>
<dbReference type="InterPro" id="IPR005119">
    <property type="entry name" value="LysR_subst-bd"/>
</dbReference>
<dbReference type="PANTHER" id="PTHR30118">
    <property type="entry name" value="HTH-TYPE TRANSCRIPTIONAL REGULATOR LEUO-RELATED"/>
    <property type="match status" value="1"/>
</dbReference>
<keyword evidence="3" id="KW-0238">DNA-binding</keyword>
<dbReference type="GO" id="GO:0003700">
    <property type="term" value="F:DNA-binding transcription factor activity"/>
    <property type="evidence" value="ECO:0007669"/>
    <property type="project" value="InterPro"/>
</dbReference>
<dbReference type="Gene3D" id="1.10.10.10">
    <property type="entry name" value="Winged helix-like DNA-binding domain superfamily/Winged helix DNA-binding domain"/>
    <property type="match status" value="1"/>
</dbReference>
<dbReference type="RefSeq" id="WP_086072522.1">
    <property type="nucleotide sequence ID" value="NZ_CP021109.1"/>
</dbReference>
<dbReference type="InterPro" id="IPR050389">
    <property type="entry name" value="LysR-type_TF"/>
</dbReference>
<dbReference type="PANTHER" id="PTHR30118:SF15">
    <property type="entry name" value="TRANSCRIPTIONAL REGULATORY PROTEIN"/>
    <property type="match status" value="1"/>
</dbReference>
<evidence type="ECO:0000256" key="2">
    <source>
        <dbReference type="ARBA" id="ARBA00023015"/>
    </source>
</evidence>
<evidence type="ECO:0000256" key="1">
    <source>
        <dbReference type="ARBA" id="ARBA00009437"/>
    </source>
</evidence>
<evidence type="ECO:0000313" key="7">
    <source>
        <dbReference type="Proteomes" id="UP000194139"/>
    </source>
</evidence>
<keyword evidence="2" id="KW-0805">Transcription regulation</keyword>
<dbReference type="Pfam" id="PF00126">
    <property type="entry name" value="HTH_1"/>
    <property type="match status" value="1"/>
</dbReference>
<sequence>MINLRTLDLNLLVTLDVLLSEHSVTRAAHRLSLSQPSVSVHLARLRKIFGDPLLLPGPRGMRPTAKAEALREPLRQALDALDRAVSPGRPFDPTRATRIWRIAASDYAESTIVLPTLQRLREAAPGTRLSIIDAVPSRIARQAEQGEIDLAFHTTEGAPSSLRRRALFNERYVLVGRAGHPRLRRRPTLPQFCELGHVVVSPEGGGFLGTTDQVLSAMGMERRVVLSVPHFLFVVQAVTGTDLVAMLPERLARRMPGLRVVEAPVEVPGFEMSMLWHERVHRDPAHRWLRDCVAASVSGREGGTASSVNTP</sequence>
<organism evidence="6 7">
    <name type="scientific">Bordetella genomosp. 9</name>
    <dbReference type="NCBI Taxonomy" id="1416803"/>
    <lineage>
        <taxon>Bacteria</taxon>
        <taxon>Pseudomonadati</taxon>
        <taxon>Pseudomonadota</taxon>
        <taxon>Betaproteobacteria</taxon>
        <taxon>Burkholderiales</taxon>
        <taxon>Alcaligenaceae</taxon>
        <taxon>Bordetella</taxon>
    </lineage>
</organism>
<accession>A0A1W6Z203</accession>
<dbReference type="PROSITE" id="PS50931">
    <property type="entry name" value="HTH_LYSR"/>
    <property type="match status" value="1"/>
</dbReference>
<dbReference type="SUPFAM" id="SSF53850">
    <property type="entry name" value="Periplasmic binding protein-like II"/>
    <property type="match status" value="1"/>
</dbReference>
<comment type="similarity">
    <text evidence="1">Belongs to the LysR transcriptional regulatory family.</text>
</comment>
<reference evidence="6 7" key="1">
    <citation type="submission" date="2017-05" db="EMBL/GenBank/DDBJ databases">
        <title>Complete and WGS of Bordetella genogroups.</title>
        <authorList>
            <person name="Spilker T."/>
            <person name="LiPuma J."/>
        </authorList>
    </citation>
    <scope>NUCLEOTIDE SEQUENCE [LARGE SCALE GENOMIC DNA]</scope>
    <source>
        <strain evidence="6 7">AU17164</strain>
    </source>
</reference>
<feature type="domain" description="HTH lysR-type" evidence="5">
    <location>
        <begin position="7"/>
        <end position="64"/>
    </location>
</feature>
<dbReference type="CDD" id="cd08461">
    <property type="entry name" value="PBP2_DntR_like_3"/>
    <property type="match status" value="1"/>
</dbReference>
<dbReference type="InterPro" id="IPR036390">
    <property type="entry name" value="WH_DNA-bd_sf"/>
</dbReference>
<dbReference type="Gene3D" id="3.40.190.10">
    <property type="entry name" value="Periplasmic binding protein-like II"/>
    <property type="match status" value="2"/>
</dbReference>
<evidence type="ECO:0000256" key="3">
    <source>
        <dbReference type="ARBA" id="ARBA00023125"/>
    </source>
</evidence>
<keyword evidence="4" id="KW-0804">Transcription</keyword>
<dbReference type="EMBL" id="CP021109">
    <property type="protein sequence ID" value="ARP86843.1"/>
    <property type="molecule type" value="Genomic_DNA"/>
</dbReference>
<evidence type="ECO:0000256" key="4">
    <source>
        <dbReference type="ARBA" id="ARBA00023163"/>
    </source>
</evidence>
<dbReference type="Pfam" id="PF03466">
    <property type="entry name" value="LysR_substrate"/>
    <property type="match status" value="1"/>
</dbReference>
<gene>
    <name evidence="6" type="ORF">CAL13_11970</name>
</gene>
<dbReference type="Proteomes" id="UP000194139">
    <property type="component" value="Chromosome"/>
</dbReference>
<dbReference type="GO" id="GO:0003677">
    <property type="term" value="F:DNA binding"/>
    <property type="evidence" value="ECO:0007669"/>
    <property type="project" value="UniProtKB-KW"/>
</dbReference>
<evidence type="ECO:0000313" key="6">
    <source>
        <dbReference type="EMBL" id="ARP86843.1"/>
    </source>
</evidence>
<protein>
    <submittedName>
        <fullName evidence="6">LysR family transcriptional regulator</fullName>
    </submittedName>
</protein>
<name>A0A1W6Z203_9BORD</name>
<dbReference type="InterPro" id="IPR036388">
    <property type="entry name" value="WH-like_DNA-bd_sf"/>
</dbReference>
<dbReference type="InterPro" id="IPR000847">
    <property type="entry name" value="LysR_HTH_N"/>
</dbReference>
<dbReference type="SUPFAM" id="SSF46785">
    <property type="entry name" value="Winged helix' DNA-binding domain"/>
    <property type="match status" value="1"/>
</dbReference>
<dbReference type="AlphaFoldDB" id="A0A1W6Z203"/>
<proteinExistence type="inferred from homology"/>